<feature type="chain" id="PRO_5046671711" evidence="2">
    <location>
        <begin position="28"/>
        <end position="146"/>
    </location>
</feature>
<evidence type="ECO:0000313" key="3">
    <source>
        <dbReference type="EMBL" id="MEG3185128.1"/>
    </source>
</evidence>
<protein>
    <submittedName>
        <fullName evidence="3">DUF3106 domain-containing protein</fullName>
    </submittedName>
</protein>
<evidence type="ECO:0000256" key="2">
    <source>
        <dbReference type="SAM" id="SignalP"/>
    </source>
</evidence>
<accession>A0ABU7Z283</accession>
<feature type="compositionally biased region" description="Basic residues" evidence="1">
    <location>
        <begin position="80"/>
        <end position="90"/>
    </location>
</feature>
<dbReference type="EMBL" id="JAXGFP010000008">
    <property type="protein sequence ID" value="MEG3185128.1"/>
    <property type="molecule type" value="Genomic_DNA"/>
</dbReference>
<keyword evidence="2" id="KW-0732">Signal</keyword>
<dbReference type="RefSeq" id="WP_332618244.1">
    <property type="nucleotide sequence ID" value="NZ_JAXGFP010000008.1"/>
</dbReference>
<name>A0ABU7Z283_9GAMM</name>
<organism evidence="3 4">
    <name type="scientific">Novilysobacter erysipheiresistens</name>
    <dbReference type="NCBI Taxonomy" id="1749332"/>
    <lineage>
        <taxon>Bacteria</taxon>
        <taxon>Pseudomonadati</taxon>
        <taxon>Pseudomonadota</taxon>
        <taxon>Gammaproteobacteria</taxon>
        <taxon>Lysobacterales</taxon>
        <taxon>Lysobacteraceae</taxon>
        <taxon>Novilysobacter</taxon>
    </lineage>
</organism>
<evidence type="ECO:0000313" key="4">
    <source>
        <dbReference type="Proteomes" id="UP001355056"/>
    </source>
</evidence>
<feature type="region of interest" description="Disordered" evidence="1">
    <location>
        <begin position="73"/>
        <end position="93"/>
    </location>
</feature>
<dbReference type="Pfam" id="PF11304">
    <property type="entry name" value="DUF3106"/>
    <property type="match status" value="1"/>
</dbReference>
<gene>
    <name evidence="3" type="ORF">SNE34_14060</name>
</gene>
<evidence type="ECO:0000256" key="1">
    <source>
        <dbReference type="SAM" id="MobiDB-lite"/>
    </source>
</evidence>
<proteinExistence type="predicted"/>
<dbReference type="InterPro" id="IPR021455">
    <property type="entry name" value="DUF3106"/>
</dbReference>
<feature type="signal peptide" evidence="2">
    <location>
        <begin position="1"/>
        <end position="27"/>
    </location>
</feature>
<comment type="caution">
    <text evidence="3">The sequence shown here is derived from an EMBL/GenBank/DDBJ whole genome shotgun (WGS) entry which is preliminary data.</text>
</comment>
<sequence length="146" mass="17061">MTHLTAGSRLARWLLPMLLAAAPVAAAQTQALPAWDQLTPTQREQLIAPTRERWNAEPGQRDELLERAQRWQQMTPEQRKHAHRGVKRWRHMSDEQRAEARALYARMRSLDEDQRRALKAKWRAMTAAQRTAWVEAHPAPERDCEE</sequence>
<dbReference type="Proteomes" id="UP001355056">
    <property type="component" value="Unassembled WGS sequence"/>
</dbReference>
<reference evidence="3 4" key="1">
    <citation type="journal article" date="2016" name="Int. J. Syst. Evol. Microbiol.">
        <title>Lysobacter erysipheiresistens sp. nov., an antagonist of powdery mildew, isolated from tobacco-cultivated soil.</title>
        <authorList>
            <person name="Xie B."/>
            <person name="Li T."/>
            <person name="Lin X."/>
            <person name="Wang C.J."/>
            <person name="Chen Y.J."/>
            <person name="Liu W.J."/>
            <person name="Zhao Z.W."/>
        </authorList>
    </citation>
    <scope>NUCLEOTIDE SEQUENCE [LARGE SCALE GENOMIC DNA]</scope>
    <source>
        <strain evidence="3 4">RS-LYSO-3</strain>
    </source>
</reference>
<keyword evidence="4" id="KW-1185">Reference proteome</keyword>